<feature type="domain" description="FBD" evidence="1">
    <location>
        <begin position="26"/>
        <end position="100"/>
    </location>
</feature>
<dbReference type="Proteomes" id="UP000554482">
    <property type="component" value="Unassembled WGS sequence"/>
</dbReference>
<dbReference type="AlphaFoldDB" id="A0A7J6UUD9"/>
<evidence type="ECO:0000259" key="1">
    <source>
        <dbReference type="SMART" id="SM00579"/>
    </source>
</evidence>
<dbReference type="SMART" id="SM00579">
    <property type="entry name" value="FBD"/>
    <property type="match status" value="1"/>
</dbReference>
<evidence type="ECO:0000313" key="3">
    <source>
        <dbReference type="Proteomes" id="UP000554482"/>
    </source>
</evidence>
<dbReference type="Pfam" id="PF08387">
    <property type="entry name" value="FBD"/>
    <property type="match status" value="1"/>
</dbReference>
<name>A0A7J6UUD9_THATH</name>
<reference evidence="2 3" key="1">
    <citation type="submission" date="2020-06" db="EMBL/GenBank/DDBJ databases">
        <title>Transcriptomic and genomic resources for Thalictrum thalictroides and T. hernandezii: Facilitating candidate gene discovery in an emerging model plant lineage.</title>
        <authorList>
            <person name="Arias T."/>
            <person name="Riano-Pachon D.M."/>
            <person name="Di Stilio V.S."/>
        </authorList>
    </citation>
    <scope>NUCLEOTIDE SEQUENCE [LARGE SCALE GENOMIC DNA]</scope>
    <source>
        <strain evidence="3">cv. WT478/WT964</strain>
        <tissue evidence="2">Leaves</tissue>
    </source>
</reference>
<organism evidence="2 3">
    <name type="scientific">Thalictrum thalictroides</name>
    <name type="common">Rue-anemone</name>
    <name type="synonym">Anemone thalictroides</name>
    <dbReference type="NCBI Taxonomy" id="46969"/>
    <lineage>
        <taxon>Eukaryota</taxon>
        <taxon>Viridiplantae</taxon>
        <taxon>Streptophyta</taxon>
        <taxon>Embryophyta</taxon>
        <taxon>Tracheophyta</taxon>
        <taxon>Spermatophyta</taxon>
        <taxon>Magnoliopsida</taxon>
        <taxon>Ranunculales</taxon>
        <taxon>Ranunculaceae</taxon>
        <taxon>Thalictroideae</taxon>
        <taxon>Thalictrum</taxon>
    </lineage>
</organism>
<dbReference type="OrthoDB" id="1859887at2759"/>
<proteinExistence type="predicted"/>
<keyword evidence="3" id="KW-1185">Reference proteome</keyword>
<protein>
    <recommendedName>
        <fullName evidence="1">FBD domain-containing protein</fullName>
    </recommendedName>
</protein>
<dbReference type="InterPro" id="IPR006566">
    <property type="entry name" value="FBD"/>
</dbReference>
<sequence>MLKNTHTLTVFLSGENHCETKTEVWSYYKFSYLKSVDIQGFRGSENEVELLKFILENAIVLEKLVITTSDYKNHKEIMMKIGRKLITYPRASQRVCILFG</sequence>
<accession>A0A7J6UUD9</accession>
<comment type="caution">
    <text evidence="2">The sequence shown here is derived from an EMBL/GenBank/DDBJ whole genome shotgun (WGS) entry which is preliminary data.</text>
</comment>
<evidence type="ECO:0000313" key="2">
    <source>
        <dbReference type="EMBL" id="KAF5175870.1"/>
    </source>
</evidence>
<dbReference type="EMBL" id="JABWDY010043503">
    <property type="protein sequence ID" value="KAF5175870.1"/>
    <property type="molecule type" value="Genomic_DNA"/>
</dbReference>
<gene>
    <name evidence="2" type="ORF">FRX31_034544</name>
</gene>